<reference evidence="11" key="2">
    <citation type="journal article" date="2018" name="Environ. Microbiol.">
        <title>Bloom of a denitrifying methanotroph, 'Candidatus Methylomirabilis limnetica', in a deep stratified lake.</title>
        <authorList>
            <person name="Graf J.S."/>
            <person name="Mayr M.J."/>
            <person name="Marchant H.K."/>
            <person name="Tienken D."/>
            <person name="Hach P.F."/>
            <person name="Brand A."/>
            <person name="Schubert C.J."/>
            <person name="Kuypers M.M."/>
            <person name="Milucka J."/>
        </authorList>
    </citation>
    <scope>NUCLEOTIDE SEQUENCE [LARGE SCALE GENOMIC DNA]</scope>
    <source>
        <strain evidence="11">Zug</strain>
    </source>
</reference>
<dbReference type="EMBL" id="NVQC01000008">
    <property type="protein sequence ID" value="PTL37113.1"/>
    <property type="molecule type" value="Genomic_DNA"/>
</dbReference>
<dbReference type="AlphaFoldDB" id="A0A2T4U169"/>
<dbReference type="CDD" id="cd18759">
    <property type="entry name" value="PIN_MtVapC3-like"/>
    <property type="match status" value="1"/>
</dbReference>
<comment type="cofactor">
    <cofactor evidence="1 8">
        <name>Mg(2+)</name>
        <dbReference type="ChEBI" id="CHEBI:18420"/>
    </cofactor>
</comment>
<dbReference type="GO" id="GO:0000287">
    <property type="term" value="F:magnesium ion binding"/>
    <property type="evidence" value="ECO:0007669"/>
    <property type="project" value="UniProtKB-UniRule"/>
</dbReference>
<evidence type="ECO:0000256" key="3">
    <source>
        <dbReference type="ARBA" id="ARBA00022722"/>
    </source>
</evidence>
<evidence type="ECO:0000256" key="2">
    <source>
        <dbReference type="ARBA" id="ARBA00022649"/>
    </source>
</evidence>
<dbReference type="GO" id="GO:0016787">
    <property type="term" value="F:hydrolase activity"/>
    <property type="evidence" value="ECO:0007669"/>
    <property type="project" value="UniProtKB-KW"/>
</dbReference>
<dbReference type="InterPro" id="IPR022907">
    <property type="entry name" value="VapC_family"/>
</dbReference>
<comment type="function">
    <text evidence="8">Toxic component of a toxin-antitoxin (TA) system. An RNase.</text>
</comment>
<dbReference type="Pfam" id="PF01850">
    <property type="entry name" value="PIN"/>
    <property type="match status" value="1"/>
</dbReference>
<dbReference type="SUPFAM" id="SSF88723">
    <property type="entry name" value="PIN domain-like"/>
    <property type="match status" value="1"/>
</dbReference>
<feature type="binding site" evidence="8">
    <location>
        <position position="94"/>
    </location>
    <ligand>
        <name>Mg(2+)</name>
        <dbReference type="ChEBI" id="CHEBI:18420"/>
    </ligand>
</feature>
<proteinExistence type="inferred from homology"/>
<evidence type="ECO:0000256" key="4">
    <source>
        <dbReference type="ARBA" id="ARBA00022723"/>
    </source>
</evidence>
<sequence length="139" mass="15345">MVIADTSLWIEYFKGGNEPARAALRTLIRTEQVVLVGVVLAELLQGCRSSEDADTILSNLSGLSYLETSFSTWKRAGEFSASLRRKGVTLPLSDLIIGALAIEHGYRVYTLDTHFKHIPGLKLYTPPYSPRAHKPISQA</sequence>
<evidence type="ECO:0000256" key="6">
    <source>
        <dbReference type="ARBA" id="ARBA00022842"/>
    </source>
</evidence>
<accession>A0A2T4U169</accession>
<dbReference type="Proteomes" id="UP000241436">
    <property type="component" value="Unassembled WGS sequence"/>
</dbReference>
<evidence type="ECO:0000256" key="1">
    <source>
        <dbReference type="ARBA" id="ARBA00001946"/>
    </source>
</evidence>
<feature type="domain" description="PIN" evidence="9">
    <location>
        <begin position="3"/>
        <end position="120"/>
    </location>
</feature>
<evidence type="ECO:0000259" key="9">
    <source>
        <dbReference type="Pfam" id="PF01850"/>
    </source>
</evidence>
<feature type="binding site" evidence="8">
    <location>
        <position position="5"/>
    </location>
    <ligand>
        <name>Mg(2+)</name>
        <dbReference type="ChEBI" id="CHEBI:18420"/>
    </ligand>
</feature>
<dbReference type="RefSeq" id="WP_107561017.1">
    <property type="nucleotide sequence ID" value="NZ_NVQC01000008.1"/>
</dbReference>
<keyword evidence="11" id="KW-1185">Reference proteome</keyword>
<evidence type="ECO:0000313" key="10">
    <source>
        <dbReference type="EMBL" id="PTL37113.1"/>
    </source>
</evidence>
<dbReference type="InterPro" id="IPR050556">
    <property type="entry name" value="Type_II_TA_system_RNase"/>
</dbReference>
<dbReference type="PANTHER" id="PTHR33653">
    <property type="entry name" value="RIBONUCLEASE VAPC2"/>
    <property type="match status" value="1"/>
</dbReference>
<gene>
    <name evidence="8" type="primary">vapC</name>
    <name evidence="10" type="ORF">CLG94_00850</name>
</gene>
<evidence type="ECO:0000256" key="8">
    <source>
        <dbReference type="HAMAP-Rule" id="MF_00265"/>
    </source>
</evidence>
<keyword evidence="8" id="KW-0800">Toxin</keyword>
<dbReference type="PANTHER" id="PTHR33653:SF1">
    <property type="entry name" value="RIBONUCLEASE VAPC2"/>
    <property type="match status" value="1"/>
</dbReference>
<comment type="caution">
    <text evidence="10">The sequence shown here is derived from an EMBL/GenBank/DDBJ whole genome shotgun (WGS) entry which is preliminary data.</text>
</comment>
<evidence type="ECO:0000313" key="11">
    <source>
        <dbReference type="Proteomes" id="UP000241436"/>
    </source>
</evidence>
<keyword evidence="6 8" id="KW-0460">Magnesium</keyword>
<dbReference type="InterPro" id="IPR002716">
    <property type="entry name" value="PIN_dom"/>
</dbReference>
<dbReference type="Gene3D" id="3.40.50.1010">
    <property type="entry name" value="5'-nuclease"/>
    <property type="match status" value="1"/>
</dbReference>
<protein>
    <recommendedName>
        <fullName evidence="8">Ribonuclease VapC</fullName>
        <shortName evidence="8">RNase VapC</shortName>
        <ecNumber evidence="8">3.1.-.-</ecNumber>
    </recommendedName>
    <alternativeName>
        <fullName evidence="8">Toxin VapC</fullName>
    </alternativeName>
</protein>
<keyword evidence="4 8" id="KW-0479">Metal-binding</keyword>
<keyword evidence="2 8" id="KW-1277">Toxin-antitoxin system</keyword>
<keyword evidence="5 8" id="KW-0378">Hydrolase</keyword>
<dbReference type="EC" id="3.1.-.-" evidence="8"/>
<dbReference type="OrthoDB" id="9799448at2"/>
<dbReference type="GO" id="GO:0090729">
    <property type="term" value="F:toxin activity"/>
    <property type="evidence" value="ECO:0007669"/>
    <property type="project" value="UniProtKB-KW"/>
</dbReference>
<dbReference type="GO" id="GO:0004540">
    <property type="term" value="F:RNA nuclease activity"/>
    <property type="evidence" value="ECO:0007669"/>
    <property type="project" value="InterPro"/>
</dbReference>
<keyword evidence="3 8" id="KW-0540">Nuclease</keyword>
<dbReference type="HAMAP" id="MF_00265">
    <property type="entry name" value="VapC_Nob1"/>
    <property type="match status" value="1"/>
</dbReference>
<dbReference type="InterPro" id="IPR029060">
    <property type="entry name" value="PIN-like_dom_sf"/>
</dbReference>
<evidence type="ECO:0000256" key="5">
    <source>
        <dbReference type="ARBA" id="ARBA00022801"/>
    </source>
</evidence>
<comment type="similarity">
    <text evidence="7 8">Belongs to the PINc/VapC protein family.</text>
</comment>
<evidence type="ECO:0000256" key="7">
    <source>
        <dbReference type="ARBA" id="ARBA00038093"/>
    </source>
</evidence>
<reference evidence="10 11" key="1">
    <citation type="submission" date="2017-09" db="EMBL/GenBank/DDBJ databases">
        <title>Bloom of a denitrifying methanotroph, Candidatus Methylomirabilis limnetica, in a deep stratified lake.</title>
        <authorList>
            <person name="Graf J.S."/>
            <person name="Marchant H.K."/>
            <person name="Tienken D."/>
            <person name="Hach P.F."/>
            <person name="Brand A."/>
            <person name="Schubert C.J."/>
            <person name="Kuypers M.M."/>
            <person name="Milucka J."/>
        </authorList>
    </citation>
    <scope>NUCLEOTIDE SEQUENCE [LARGE SCALE GENOMIC DNA]</scope>
    <source>
        <strain evidence="10 11">Zug</strain>
    </source>
</reference>
<organism evidence="10 11">
    <name type="scientific">Candidatus Methylomirabilis limnetica</name>
    <dbReference type="NCBI Taxonomy" id="2033718"/>
    <lineage>
        <taxon>Bacteria</taxon>
        <taxon>Candidatus Methylomirabilota</taxon>
        <taxon>Candidatus Methylomirabilia</taxon>
        <taxon>Candidatus Methylomirabilales</taxon>
        <taxon>Candidatus Methylomirabilaceae</taxon>
        <taxon>Candidatus Methylomirabilis</taxon>
    </lineage>
</organism>
<name>A0A2T4U169_9BACT</name>